<keyword evidence="8" id="KW-1185">Reference proteome</keyword>
<evidence type="ECO:0000256" key="5">
    <source>
        <dbReference type="SAM" id="MobiDB-lite"/>
    </source>
</evidence>
<evidence type="ECO:0000259" key="6">
    <source>
        <dbReference type="PROSITE" id="PS50102"/>
    </source>
</evidence>
<evidence type="ECO:0000313" key="7">
    <source>
        <dbReference type="EMBL" id="KAK2161530.1"/>
    </source>
</evidence>
<evidence type="ECO:0000313" key="8">
    <source>
        <dbReference type="Proteomes" id="UP001208570"/>
    </source>
</evidence>
<dbReference type="InterPro" id="IPR012677">
    <property type="entry name" value="Nucleotide-bd_a/b_plait_sf"/>
</dbReference>
<dbReference type="Gene3D" id="3.30.70.330">
    <property type="match status" value="1"/>
</dbReference>
<dbReference type="InterPro" id="IPR047131">
    <property type="entry name" value="RBFOX1-like"/>
</dbReference>
<feature type="compositionally biased region" description="Polar residues" evidence="5">
    <location>
        <begin position="47"/>
        <end position="69"/>
    </location>
</feature>
<dbReference type="SUPFAM" id="SSF54928">
    <property type="entry name" value="RNA-binding domain, RBD"/>
    <property type="match status" value="1"/>
</dbReference>
<keyword evidence="2 4" id="KW-0694">RNA-binding</keyword>
<comment type="caution">
    <text evidence="7">The sequence shown here is derived from an EMBL/GenBank/DDBJ whole genome shotgun (WGS) entry which is preliminary data.</text>
</comment>
<dbReference type="PANTHER" id="PTHR15597">
    <property type="entry name" value="ATAXIN 2-BINDING PROTEIN 1-RELATED"/>
    <property type="match status" value="1"/>
</dbReference>
<dbReference type="InterPro" id="IPR035979">
    <property type="entry name" value="RBD_domain_sf"/>
</dbReference>
<dbReference type="Proteomes" id="UP001208570">
    <property type="component" value="Unassembled WGS sequence"/>
</dbReference>
<proteinExistence type="predicted"/>
<keyword evidence="3" id="KW-0539">Nucleus</keyword>
<protein>
    <recommendedName>
        <fullName evidence="6">RRM domain-containing protein</fullName>
    </recommendedName>
</protein>
<dbReference type="InterPro" id="IPR000504">
    <property type="entry name" value="RRM_dom"/>
</dbReference>
<evidence type="ECO:0000256" key="3">
    <source>
        <dbReference type="ARBA" id="ARBA00023242"/>
    </source>
</evidence>
<evidence type="ECO:0000256" key="4">
    <source>
        <dbReference type="PROSITE-ProRule" id="PRU00176"/>
    </source>
</evidence>
<feature type="region of interest" description="Disordered" evidence="5">
    <location>
        <begin position="298"/>
        <end position="329"/>
    </location>
</feature>
<reference evidence="7" key="1">
    <citation type="journal article" date="2023" name="Mol. Biol. Evol.">
        <title>Third-Generation Sequencing Reveals the Adaptive Role of the Epigenome in Three Deep-Sea Polychaetes.</title>
        <authorList>
            <person name="Perez M."/>
            <person name="Aroh O."/>
            <person name="Sun Y."/>
            <person name="Lan Y."/>
            <person name="Juniper S.K."/>
            <person name="Young C.R."/>
            <person name="Angers B."/>
            <person name="Qian P.Y."/>
        </authorList>
    </citation>
    <scope>NUCLEOTIDE SEQUENCE</scope>
    <source>
        <strain evidence="7">P08H-3</strain>
    </source>
</reference>
<dbReference type="GO" id="GO:0005634">
    <property type="term" value="C:nucleus"/>
    <property type="evidence" value="ECO:0007669"/>
    <property type="project" value="UniProtKB-SubCell"/>
</dbReference>
<feature type="region of interest" description="Disordered" evidence="5">
    <location>
        <begin position="107"/>
        <end position="127"/>
    </location>
</feature>
<dbReference type="PANTHER" id="PTHR15597:SF22">
    <property type="entry name" value="RNA-BINDING FOX PROTEIN 1, ISOFORM H"/>
    <property type="match status" value="1"/>
</dbReference>
<feature type="compositionally biased region" description="Basic and acidic residues" evidence="5">
    <location>
        <begin position="299"/>
        <end position="317"/>
    </location>
</feature>
<organism evidence="7 8">
    <name type="scientific">Paralvinella palmiformis</name>
    <dbReference type="NCBI Taxonomy" id="53620"/>
    <lineage>
        <taxon>Eukaryota</taxon>
        <taxon>Metazoa</taxon>
        <taxon>Spiralia</taxon>
        <taxon>Lophotrochozoa</taxon>
        <taxon>Annelida</taxon>
        <taxon>Polychaeta</taxon>
        <taxon>Sedentaria</taxon>
        <taxon>Canalipalpata</taxon>
        <taxon>Terebellida</taxon>
        <taxon>Terebelliformia</taxon>
        <taxon>Alvinellidae</taxon>
        <taxon>Paralvinella</taxon>
    </lineage>
</organism>
<evidence type="ECO:0000256" key="1">
    <source>
        <dbReference type="ARBA" id="ARBA00004123"/>
    </source>
</evidence>
<feature type="domain" description="RRM" evidence="6">
    <location>
        <begin position="128"/>
        <end position="210"/>
    </location>
</feature>
<dbReference type="GO" id="GO:0000381">
    <property type="term" value="P:regulation of alternative mRNA splicing, via spliceosome"/>
    <property type="evidence" value="ECO:0007669"/>
    <property type="project" value="InterPro"/>
</dbReference>
<dbReference type="PROSITE" id="PS50102">
    <property type="entry name" value="RRM"/>
    <property type="match status" value="1"/>
</dbReference>
<dbReference type="GO" id="GO:0005737">
    <property type="term" value="C:cytoplasm"/>
    <property type="evidence" value="ECO:0007669"/>
    <property type="project" value="TreeGrafter"/>
</dbReference>
<name>A0AAD9N975_9ANNE</name>
<feature type="region of interest" description="Disordered" evidence="5">
    <location>
        <begin position="37"/>
        <end position="69"/>
    </location>
</feature>
<sequence length="329" mass="34958">MTIITTLHMVQNQINPSYPAFSQAGIEEYQQTGALPTQAPSGVAVTDPTQQQFKSDPPSQQPASVTTNGVEQQTVSIAAMQCDLSTMRVLPSAQKLIATTKAPTLQTDLESETATSQSSTQASATGPKRLHVSNIPFRFREADLRNLLGQFGTILDVEIIFNERGSKVNNATARVVTKKVTPTALPATAAVALRGASIARARVRAPYPTPAAAAVAAAAAFRHPTALATATATGLPYSATGLYQTADPFIATAYAAERYQLASRSVTSSDRVILDHAILARPQDPSFFDCTSCATVNRVRSDPRSRESADRVTRSHDSQPSMLGSGDLK</sequence>
<evidence type="ECO:0000256" key="2">
    <source>
        <dbReference type="ARBA" id="ARBA00022884"/>
    </source>
</evidence>
<accession>A0AAD9N975</accession>
<gene>
    <name evidence="7" type="ORF">LSH36_115g10006</name>
</gene>
<dbReference type="EMBL" id="JAODUP010000115">
    <property type="protein sequence ID" value="KAK2161530.1"/>
    <property type="molecule type" value="Genomic_DNA"/>
</dbReference>
<dbReference type="AlphaFoldDB" id="A0AAD9N975"/>
<dbReference type="GO" id="GO:0003729">
    <property type="term" value="F:mRNA binding"/>
    <property type="evidence" value="ECO:0007669"/>
    <property type="project" value="TreeGrafter"/>
</dbReference>
<dbReference type="GO" id="GO:0007399">
    <property type="term" value="P:nervous system development"/>
    <property type="evidence" value="ECO:0007669"/>
    <property type="project" value="InterPro"/>
</dbReference>
<comment type="subcellular location">
    <subcellularLocation>
        <location evidence="1">Nucleus</location>
    </subcellularLocation>
</comment>
<feature type="compositionally biased region" description="Low complexity" evidence="5">
    <location>
        <begin position="112"/>
        <end position="125"/>
    </location>
</feature>